<dbReference type="Proteomes" id="UP000000600">
    <property type="component" value="Unassembled WGS sequence"/>
</dbReference>
<evidence type="ECO:0000313" key="1">
    <source>
        <dbReference type="EMBL" id="CAK81919.1"/>
    </source>
</evidence>
<dbReference type="HOGENOM" id="CLU_638532_0_0_1"/>
<dbReference type="GeneID" id="5035100"/>
<protein>
    <submittedName>
        <fullName evidence="1">Uncharacterized protein</fullName>
    </submittedName>
</protein>
<dbReference type="AlphaFoldDB" id="A0DFV2"/>
<sequence>MKKYRENQLKQQNTYGGIEVQKYGLKLLVFLNYRLESKSKKHSIQKKNGKCSPIIRKDLTKSELKALYATGVRCRGHHKAGNEEFFKQTGKKLYVNQYRKLVVNPYVNPKKVKCRQSGQERFHNRIGYVSIHILLRAVEINKYLDDYLVQELKRSAEKFQQLLLIHAEHHEDERIARFSHYHKVINRREFKKIQFFLDYVNELKQISINLYSDQVGRHPLLFPQIDQNKQSKIYELLIWGNDWQSNVQPNQIGKNIQCQSKKQKKMMITNRPKINHNNPNNNPLQIINPDSLEPETSKLKLNSYDLVSTATHKVCNNASKQQIKQLDKQELKSFRGHYYRDGQIRTKGLTTILFDTDMRSDEDDQDQCQNIEENRKEFFDKMEEIYDCVFGGKASLVSFEKSLQFPN</sequence>
<dbReference type="InParanoid" id="A0DFV2"/>
<organism evidence="1 2">
    <name type="scientific">Paramecium tetraurelia</name>
    <dbReference type="NCBI Taxonomy" id="5888"/>
    <lineage>
        <taxon>Eukaryota</taxon>
        <taxon>Sar</taxon>
        <taxon>Alveolata</taxon>
        <taxon>Ciliophora</taxon>
        <taxon>Intramacronucleata</taxon>
        <taxon>Oligohymenophorea</taxon>
        <taxon>Peniculida</taxon>
        <taxon>Parameciidae</taxon>
        <taxon>Paramecium</taxon>
    </lineage>
</organism>
<accession>A0DFV2</accession>
<gene>
    <name evidence="1" type="ORF">GSPATT00039481001</name>
</gene>
<keyword evidence="2" id="KW-1185">Reference proteome</keyword>
<proteinExistence type="predicted"/>
<dbReference type="KEGG" id="ptm:GSPATT00039481001"/>
<reference evidence="1 2" key="1">
    <citation type="journal article" date="2006" name="Nature">
        <title>Global trends of whole-genome duplications revealed by the ciliate Paramecium tetraurelia.</title>
        <authorList>
            <consortium name="Genoscope"/>
            <person name="Aury J.-M."/>
            <person name="Jaillon O."/>
            <person name="Duret L."/>
            <person name="Noel B."/>
            <person name="Jubin C."/>
            <person name="Porcel B.M."/>
            <person name="Segurens B."/>
            <person name="Daubin V."/>
            <person name="Anthouard V."/>
            <person name="Aiach N."/>
            <person name="Arnaiz O."/>
            <person name="Billaut A."/>
            <person name="Beisson J."/>
            <person name="Blanc I."/>
            <person name="Bouhouche K."/>
            <person name="Camara F."/>
            <person name="Duharcourt S."/>
            <person name="Guigo R."/>
            <person name="Gogendeau D."/>
            <person name="Katinka M."/>
            <person name="Keller A.-M."/>
            <person name="Kissmehl R."/>
            <person name="Klotz C."/>
            <person name="Koll F."/>
            <person name="Le Moue A."/>
            <person name="Lepere C."/>
            <person name="Malinsky S."/>
            <person name="Nowacki M."/>
            <person name="Nowak J.K."/>
            <person name="Plattner H."/>
            <person name="Poulain J."/>
            <person name="Ruiz F."/>
            <person name="Serrano V."/>
            <person name="Zagulski M."/>
            <person name="Dessen P."/>
            <person name="Betermier M."/>
            <person name="Weissenbach J."/>
            <person name="Scarpelli C."/>
            <person name="Schachter V."/>
            <person name="Sperling L."/>
            <person name="Meyer E."/>
            <person name="Cohen J."/>
            <person name="Wincker P."/>
        </authorList>
    </citation>
    <scope>NUCLEOTIDE SEQUENCE [LARGE SCALE GENOMIC DNA]</scope>
    <source>
        <strain evidence="1 2">Stock d4-2</strain>
    </source>
</reference>
<name>A0DFV2_PARTE</name>
<dbReference type="RefSeq" id="XP_001449316.1">
    <property type="nucleotide sequence ID" value="XM_001449279.1"/>
</dbReference>
<evidence type="ECO:0000313" key="2">
    <source>
        <dbReference type="Proteomes" id="UP000000600"/>
    </source>
</evidence>
<dbReference type="EMBL" id="CT868420">
    <property type="protein sequence ID" value="CAK81919.1"/>
    <property type="molecule type" value="Genomic_DNA"/>
</dbReference>